<dbReference type="AlphaFoldDB" id="A0A6V7NX16"/>
<evidence type="ECO:0000313" key="2">
    <source>
        <dbReference type="EMBL" id="CAD1823087.1"/>
    </source>
</evidence>
<feature type="region of interest" description="Disordered" evidence="1">
    <location>
        <begin position="56"/>
        <end position="143"/>
    </location>
</feature>
<sequence length="143" mass="14942">MVPLPSLSSSPSFDYTLLRQYVGSDPSRFILGPLFTDGPIPEPSSANLLAVISTSPCLSRTRPDHLRTPPAAGEAVPPSPPPSSPPSTFHICPRTIQGNPHPRAPPLVVAQTSDDSPRRSSPLPSPSSSSPPRPALSPRTAAA</sequence>
<accession>A0A6V7NX16</accession>
<evidence type="ECO:0000256" key="1">
    <source>
        <dbReference type="SAM" id="MobiDB-lite"/>
    </source>
</evidence>
<proteinExistence type="predicted"/>
<name>A0A6V7NX16_ANACO</name>
<gene>
    <name evidence="2" type="ORF">CB5_LOCUS6298</name>
</gene>
<organism evidence="2">
    <name type="scientific">Ananas comosus var. bracteatus</name>
    <name type="common">red pineapple</name>
    <dbReference type="NCBI Taxonomy" id="296719"/>
    <lineage>
        <taxon>Eukaryota</taxon>
        <taxon>Viridiplantae</taxon>
        <taxon>Streptophyta</taxon>
        <taxon>Embryophyta</taxon>
        <taxon>Tracheophyta</taxon>
        <taxon>Spermatophyta</taxon>
        <taxon>Magnoliopsida</taxon>
        <taxon>Liliopsida</taxon>
        <taxon>Poales</taxon>
        <taxon>Bromeliaceae</taxon>
        <taxon>Bromelioideae</taxon>
        <taxon>Ananas</taxon>
    </lineage>
</organism>
<protein>
    <submittedName>
        <fullName evidence="2">Uncharacterized protein</fullName>
    </submittedName>
</protein>
<reference evidence="2" key="1">
    <citation type="submission" date="2020-07" db="EMBL/GenBank/DDBJ databases">
        <authorList>
            <person name="Lin J."/>
        </authorList>
    </citation>
    <scope>NUCLEOTIDE SEQUENCE</scope>
</reference>
<dbReference type="EMBL" id="LR862142">
    <property type="protein sequence ID" value="CAD1823087.1"/>
    <property type="molecule type" value="Genomic_DNA"/>
</dbReference>
<feature type="compositionally biased region" description="Pro residues" evidence="1">
    <location>
        <begin position="123"/>
        <end position="135"/>
    </location>
</feature>